<dbReference type="Pfam" id="PF00575">
    <property type="entry name" value="S1"/>
    <property type="match status" value="4"/>
</dbReference>
<dbReference type="Gene3D" id="2.40.50.140">
    <property type="entry name" value="Nucleic acid-binding proteins"/>
    <property type="match status" value="4"/>
</dbReference>
<evidence type="ECO:0000256" key="2">
    <source>
        <dbReference type="ARBA" id="ARBA00022980"/>
    </source>
</evidence>
<organism evidence="7 8">
    <name type="scientific">Tepidibacter formicigenes DSM 15518</name>
    <dbReference type="NCBI Taxonomy" id="1123349"/>
    <lineage>
        <taxon>Bacteria</taxon>
        <taxon>Bacillati</taxon>
        <taxon>Bacillota</taxon>
        <taxon>Clostridia</taxon>
        <taxon>Peptostreptococcales</taxon>
        <taxon>Peptostreptococcaceae</taxon>
        <taxon>Tepidibacter</taxon>
    </lineage>
</organism>
<feature type="domain" description="S1 motif" evidence="6">
    <location>
        <begin position="22"/>
        <end position="85"/>
    </location>
</feature>
<evidence type="ECO:0000259" key="6">
    <source>
        <dbReference type="PROSITE" id="PS50126"/>
    </source>
</evidence>
<comment type="function">
    <text evidence="4">Binds mRNA; thus facilitating recognition of the initiation point. It is needed to translate mRNA with a short Shine-Dalgarno (SD) purine-rich sequence.</text>
</comment>
<dbReference type="InterPro" id="IPR012340">
    <property type="entry name" value="NA-bd_OB-fold"/>
</dbReference>
<feature type="domain" description="S1 motif" evidence="6">
    <location>
        <begin position="189"/>
        <end position="257"/>
    </location>
</feature>
<dbReference type="STRING" id="1123349.SAMN02744037_00878"/>
<evidence type="ECO:0000256" key="3">
    <source>
        <dbReference type="ARBA" id="ARBA00023274"/>
    </source>
</evidence>
<proteinExistence type="inferred from homology"/>
<dbReference type="PANTHER" id="PTHR10724">
    <property type="entry name" value="30S RIBOSOMAL PROTEIN S1"/>
    <property type="match status" value="1"/>
</dbReference>
<keyword evidence="8" id="KW-1185">Reference proteome</keyword>
<protein>
    <submittedName>
        <fullName evidence="7">Small subunit ribosomal protein S1</fullName>
    </submittedName>
</protein>
<dbReference type="Proteomes" id="UP000242497">
    <property type="component" value="Unassembled WGS sequence"/>
</dbReference>
<dbReference type="GO" id="GO:0003735">
    <property type="term" value="F:structural constituent of ribosome"/>
    <property type="evidence" value="ECO:0007669"/>
    <property type="project" value="TreeGrafter"/>
</dbReference>
<dbReference type="RefSeq" id="WP_072887631.1">
    <property type="nucleotide sequence ID" value="NZ_FRAE01000014.1"/>
</dbReference>
<dbReference type="GO" id="GO:0005737">
    <property type="term" value="C:cytoplasm"/>
    <property type="evidence" value="ECO:0007669"/>
    <property type="project" value="UniProtKB-ARBA"/>
</dbReference>
<dbReference type="InterPro" id="IPR035104">
    <property type="entry name" value="Ribosomal_protein_S1-like"/>
</dbReference>
<evidence type="ECO:0000256" key="1">
    <source>
        <dbReference type="ARBA" id="ARBA00006767"/>
    </source>
</evidence>
<dbReference type="AlphaFoldDB" id="A0A1M6MAD9"/>
<gene>
    <name evidence="7" type="ORF">SAMN02744037_00878</name>
</gene>
<keyword evidence="3" id="KW-0687">Ribonucleoprotein</keyword>
<dbReference type="GO" id="GO:0003729">
    <property type="term" value="F:mRNA binding"/>
    <property type="evidence" value="ECO:0007669"/>
    <property type="project" value="UniProtKB-ARBA"/>
</dbReference>
<comment type="similarity">
    <text evidence="1">Belongs to the bacterial ribosomal protein bS1 family.</text>
</comment>
<keyword evidence="5" id="KW-0175">Coiled coil</keyword>
<feature type="coiled-coil region" evidence="5">
    <location>
        <begin position="165"/>
        <end position="192"/>
    </location>
</feature>
<sequence>MNNEMQQLLMEEENLFKNIRMGTVLKGIIVLNKEEEYYVDLNYKTDGILPKNEVVEDEQIQVGDEITVKVIKIDRNSGEVILSQKKAEEENIWNNLKIGQILEVKIKEKNNSGLIGVYKENVRGFIPLSHVDIKYIDSNELEKYSGKKVKAEVIDVNSNKKRLVLSMKNILIKEQEEKKNNLMNEIEENNVYEGFVKDIKEYGVFVDLGGVVGLVHKSEVSWDKTKDVSKLYKIGDNIKVKVLSFDKNKERLSLSVKALEKNPWDEFVENYKVGDTLEGVVKTIKDYGIFVKLNDSVDGFVHISNMSYEFIKSTKDVVIVGDKVNVKIIDINLDNKKIELTMILN</sequence>
<dbReference type="SUPFAM" id="SSF50249">
    <property type="entry name" value="Nucleic acid-binding proteins"/>
    <property type="match status" value="4"/>
</dbReference>
<dbReference type="CDD" id="cd04465">
    <property type="entry name" value="S1_RPS1_repeat_ec2_hs2"/>
    <property type="match status" value="1"/>
</dbReference>
<dbReference type="SMART" id="SM00316">
    <property type="entry name" value="S1"/>
    <property type="match status" value="4"/>
</dbReference>
<reference evidence="8" key="1">
    <citation type="submission" date="2016-11" db="EMBL/GenBank/DDBJ databases">
        <authorList>
            <person name="Varghese N."/>
            <person name="Submissions S."/>
        </authorList>
    </citation>
    <scope>NUCLEOTIDE SEQUENCE [LARGE SCALE GENOMIC DNA]</scope>
    <source>
        <strain evidence="8">DSM 15518</strain>
    </source>
</reference>
<dbReference type="GO" id="GO:0006412">
    <property type="term" value="P:translation"/>
    <property type="evidence" value="ECO:0007669"/>
    <property type="project" value="TreeGrafter"/>
</dbReference>
<accession>A0A1M6MAD9</accession>
<dbReference type="InterPro" id="IPR050437">
    <property type="entry name" value="Ribos_protein_bS1-like"/>
</dbReference>
<evidence type="ECO:0000313" key="7">
    <source>
        <dbReference type="EMBL" id="SHJ80412.1"/>
    </source>
</evidence>
<name>A0A1M6MAD9_9FIRM</name>
<feature type="domain" description="S1 motif" evidence="6">
    <location>
        <begin position="99"/>
        <end position="168"/>
    </location>
</feature>
<evidence type="ECO:0000256" key="5">
    <source>
        <dbReference type="SAM" id="Coils"/>
    </source>
</evidence>
<dbReference type="FunFam" id="2.40.50.140:FF:000103">
    <property type="entry name" value="protein RRP5 homolog"/>
    <property type="match status" value="1"/>
</dbReference>
<dbReference type="PROSITE" id="PS50126">
    <property type="entry name" value="S1"/>
    <property type="match status" value="4"/>
</dbReference>
<dbReference type="GO" id="GO:0005840">
    <property type="term" value="C:ribosome"/>
    <property type="evidence" value="ECO:0007669"/>
    <property type="project" value="UniProtKB-KW"/>
</dbReference>
<evidence type="ECO:0000313" key="8">
    <source>
        <dbReference type="Proteomes" id="UP000242497"/>
    </source>
</evidence>
<dbReference type="InterPro" id="IPR003029">
    <property type="entry name" value="S1_domain"/>
</dbReference>
<dbReference type="FunFam" id="2.40.50.140:FF:000051">
    <property type="entry name" value="RNA-binding transcriptional accessory protein"/>
    <property type="match status" value="1"/>
</dbReference>
<dbReference type="OrthoDB" id="9804077at2"/>
<evidence type="ECO:0000256" key="4">
    <source>
        <dbReference type="ARBA" id="ARBA00025604"/>
    </source>
</evidence>
<feature type="domain" description="S1 motif" evidence="6">
    <location>
        <begin position="274"/>
        <end position="343"/>
    </location>
</feature>
<dbReference type="PRINTS" id="PR00681">
    <property type="entry name" value="RIBOSOMALS1"/>
</dbReference>
<dbReference type="EMBL" id="FRAE01000014">
    <property type="protein sequence ID" value="SHJ80412.1"/>
    <property type="molecule type" value="Genomic_DNA"/>
</dbReference>
<dbReference type="PANTHER" id="PTHR10724:SF7">
    <property type="entry name" value="SMALL RIBOSOMAL SUBUNIT PROTEIN BS1C"/>
    <property type="match status" value="1"/>
</dbReference>
<keyword evidence="2 7" id="KW-0689">Ribosomal protein</keyword>